<accession>A0AAD3NWD2</accession>
<comment type="function">
    <text evidence="1 9">This protein is a component of the acetyl coenzyme A carboxylase complex; first, biotin carboxylase catalyzes the carboxylation of the carrier protein and then the transcarboxylase transfers the carboxyl group to form malonyl-CoA.</text>
</comment>
<organism evidence="11 12">
    <name type="scientific">Paracoccus kondratievae</name>
    <dbReference type="NCBI Taxonomy" id="135740"/>
    <lineage>
        <taxon>Bacteria</taxon>
        <taxon>Pseudomonadati</taxon>
        <taxon>Pseudomonadota</taxon>
        <taxon>Alphaproteobacteria</taxon>
        <taxon>Rhodobacterales</taxon>
        <taxon>Paracoccaceae</taxon>
        <taxon>Paracoccus</taxon>
    </lineage>
</organism>
<evidence type="ECO:0000313" key="12">
    <source>
        <dbReference type="Proteomes" id="UP001143349"/>
    </source>
</evidence>
<dbReference type="InterPro" id="IPR050709">
    <property type="entry name" value="Biotin_Carboxyl_Carrier/Decarb"/>
</dbReference>
<reference evidence="11" key="1">
    <citation type="journal article" date="2014" name="Int. J. Syst. Evol. Microbiol.">
        <title>Complete genome sequence of Corynebacterium casei LMG S-19264T (=DSM 44701T), isolated from a smear-ripened cheese.</title>
        <authorList>
            <consortium name="US DOE Joint Genome Institute (JGI-PGF)"/>
            <person name="Walter F."/>
            <person name="Albersmeier A."/>
            <person name="Kalinowski J."/>
            <person name="Ruckert C."/>
        </authorList>
    </citation>
    <scope>NUCLEOTIDE SEQUENCE</scope>
    <source>
        <strain evidence="11">VKM B-2222</strain>
    </source>
</reference>
<protein>
    <recommendedName>
        <fullName evidence="3 9">Biotin carboxyl carrier protein of acetyl-CoA carboxylase</fullName>
    </recommendedName>
</protein>
<keyword evidence="7 9" id="KW-0275">Fatty acid biosynthesis</keyword>
<dbReference type="InterPro" id="IPR001882">
    <property type="entry name" value="Biotin_BS"/>
</dbReference>
<dbReference type="GO" id="GO:0003989">
    <property type="term" value="F:acetyl-CoA carboxylase activity"/>
    <property type="evidence" value="ECO:0007669"/>
    <property type="project" value="InterPro"/>
</dbReference>
<dbReference type="GO" id="GO:0006633">
    <property type="term" value="P:fatty acid biosynthetic process"/>
    <property type="evidence" value="ECO:0007669"/>
    <property type="project" value="UniProtKB-KW"/>
</dbReference>
<reference evidence="11" key="2">
    <citation type="submission" date="2023-01" db="EMBL/GenBank/DDBJ databases">
        <authorList>
            <person name="Sun Q."/>
            <person name="Evtushenko L."/>
        </authorList>
    </citation>
    <scope>NUCLEOTIDE SEQUENCE</scope>
    <source>
        <strain evidence="11">VKM B-2222</strain>
    </source>
</reference>
<keyword evidence="8 9" id="KW-0092">Biotin</keyword>
<dbReference type="PROSITE" id="PS00188">
    <property type="entry name" value="BIOTIN"/>
    <property type="match status" value="1"/>
</dbReference>
<dbReference type="AlphaFoldDB" id="A0AAD3NWD2"/>
<dbReference type="Proteomes" id="UP001143349">
    <property type="component" value="Unassembled WGS sequence"/>
</dbReference>
<dbReference type="Gene3D" id="2.40.50.100">
    <property type="match status" value="1"/>
</dbReference>
<dbReference type="EMBL" id="BSFH01000009">
    <property type="protein sequence ID" value="GLK63009.1"/>
    <property type="molecule type" value="Genomic_DNA"/>
</dbReference>
<comment type="caution">
    <text evidence="11">The sequence shown here is derived from an EMBL/GenBank/DDBJ whole genome shotgun (WGS) entry which is preliminary data.</text>
</comment>
<comment type="pathway">
    <text evidence="2 9">Lipid metabolism; fatty acid biosynthesis.</text>
</comment>
<keyword evidence="12" id="KW-1185">Reference proteome</keyword>
<proteinExistence type="predicted"/>
<evidence type="ECO:0000259" key="10">
    <source>
        <dbReference type="PROSITE" id="PS50968"/>
    </source>
</evidence>
<dbReference type="InterPro" id="IPR000089">
    <property type="entry name" value="Biotin_lipoyl"/>
</dbReference>
<dbReference type="PRINTS" id="PR01071">
    <property type="entry name" value="ACOABIOTINCC"/>
</dbReference>
<evidence type="ECO:0000256" key="2">
    <source>
        <dbReference type="ARBA" id="ARBA00005194"/>
    </source>
</evidence>
<evidence type="ECO:0000313" key="11">
    <source>
        <dbReference type="EMBL" id="GLK63009.1"/>
    </source>
</evidence>
<keyword evidence="6 9" id="KW-0443">Lipid metabolism</keyword>
<dbReference type="InterPro" id="IPR011053">
    <property type="entry name" value="Single_hybrid_motif"/>
</dbReference>
<dbReference type="GO" id="GO:0009317">
    <property type="term" value="C:acetyl-CoA carboxylase complex"/>
    <property type="evidence" value="ECO:0007669"/>
    <property type="project" value="InterPro"/>
</dbReference>
<evidence type="ECO:0000256" key="1">
    <source>
        <dbReference type="ARBA" id="ARBA00003761"/>
    </source>
</evidence>
<dbReference type="Pfam" id="PF00364">
    <property type="entry name" value="Biotin_lipoyl"/>
    <property type="match status" value="1"/>
</dbReference>
<dbReference type="SUPFAM" id="SSF51230">
    <property type="entry name" value="Single hybrid motif"/>
    <property type="match status" value="1"/>
</dbReference>
<evidence type="ECO:0000256" key="7">
    <source>
        <dbReference type="ARBA" id="ARBA00023160"/>
    </source>
</evidence>
<dbReference type="FunFam" id="2.40.50.100:FF:000003">
    <property type="entry name" value="Acetyl-CoA carboxylase biotin carboxyl carrier protein"/>
    <property type="match status" value="1"/>
</dbReference>
<dbReference type="PANTHER" id="PTHR45266">
    <property type="entry name" value="OXALOACETATE DECARBOXYLASE ALPHA CHAIN"/>
    <property type="match status" value="1"/>
</dbReference>
<evidence type="ECO:0000256" key="6">
    <source>
        <dbReference type="ARBA" id="ARBA00023098"/>
    </source>
</evidence>
<dbReference type="InterPro" id="IPR001249">
    <property type="entry name" value="AcCoA_biotinCC"/>
</dbReference>
<name>A0AAD3NWD2_9RHOB</name>
<evidence type="ECO:0000256" key="4">
    <source>
        <dbReference type="ARBA" id="ARBA00022516"/>
    </source>
</evidence>
<evidence type="ECO:0000256" key="5">
    <source>
        <dbReference type="ARBA" id="ARBA00022832"/>
    </source>
</evidence>
<keyword evidence="5 9" id="KW-0276">Fatty acid metabolism</keyword>
<dbReference type="CDD" id="cd06850">
    <property type="entry name" value="biotinyl_domain"/>
    <property type="match status" value="1"/>
</dbReference>
<keyword evidence="4 9" id="KW-0444">Lipid biosynthesis</keyword>
<evidence type="ECO:0000256" key="9">
    <source>
        <dbReference type="RuleBase" id="RU364072"/>
    </source>
</evidence>
<gene>
    <name evidence="11" type="ORF">GCM10017635_04780</name>
</gene>
<dbReference type="PANTHER" id="PTHR45266:SF3">
    <property type="entry name" value="OXALOACETATE DECARBOXYLASE ALPHA CHAIN"/>
    <property type="match status" value="1"/>
</dbReference>
<evidence type="ECO:0000256" key="8">
    <source>
        <dbReference type="ARBA" id="ARBA00023267"/>
    </source>
</evidence>
<sequence>MRNGSDIIAKRRCYQSHENATSHRDDALRMPITIDSIISGMEWAAENHLAEFAFSAEGHRITIRRGAGDAPLPAQPAIEAAQAAPAEPEADAVTAPLAGLCHLRPESGGTAFVEVGARVEAGQTICVIEAMKMMTAIPAPQAGTVEAIMVGDGATVEAGAPLMRIR</sequence>
<dbReference type="PROSITE" id="PS50968">
    <property type="entry name" value="BIOTINYL_LIPOYL"/>
    <property type="match status" value="1"/>
</dbReference>
<feature type="domain" description="Lipoyl-binding" evidence="10">
    <location>
        <begin position="90"/>
        <end position="166"/>
    </location>
</feature>
<evidence type="ECO:0000256" key="3">
    <source>
        <dbReference type="ARBA" id="ARBA00017562"/>
    </source>
</evidence>